<name>A0A061FJP9_THECC</name>
<organism evidence="1 2">
    <name type="scientific">Theobroma cacao</name>
    <name type="common">Cacao</name>
    <name type="synonym">Cocoa</name>
    <dbReference type="NCBI Taxonomy" id="3641"/>
    <lineage>
        <taxon>Eukaryota</taxon>
        <taxon>Viridiplantae</taxon>
        <taxon>Streptophyta</taxon>
        <taxon>Embryophyta</taxon>
        <taxon>Tracheophyta</taxon>
        <taxon>Spermatophyta</taxon>
        <taxon>Magnoliopsida</taxon>
        <taxon>eudicotyledons</taxon>
        <taxon>Gunneridae</taxon>
        <taxon>Pentapetalae</taxon>
        <taxon>rosids</taxon>
        <taxon>malvids</taxon>
        <taxon>Malvales</taxon>
        <taxon>Malvaceae</taxon>
        <taxon>Byttnerioideae</taxon>
        <taxon>Theobroma</taxon>
    </lineage>
</organism>
<evidence type="ECO:0000313" key="2">
    <source>
        <dbReference type="Proteomes" id="UP000026915"/>
    </source>
</evidence>
<gene>
    <name evidence="1" type="ORF">TCM_033987</name>
</gene>
<protein>
    <submittedName>
        <fullName evidence="1">Uncharacterized protein</fullName>
    </submittedName>
</protein>
<dbReference type="InParanoid" id="A0A061FJP9"/>
<keyword evidence="2" id="KW-1185">Reference proteome</keyword>
<sequence length="93" mass="10652">MRKEKKKGSFSIWIYGLKEFYSEKICAMSTRKHHQSPGKNPSHGVNHGLETMDTKKFFSFASCKLLTKNPKAKMLVLFVRDMLPGTLADVFLL</sequence>
<reference evidence="1 2" key="1">
    <citation type="journal article" date="2013" name="Genome Biol.">
        <title>The genome sequence of the most widely cultivated cacao type and its use to identify candidate genes regulating pod color.</title>
        <authorList>
            <person name="Motamayor J.C."/>
            <person name="Mockaitis K."/>
            <person name="Schmutz J."/>
            <person name="Haiminen N."/>
            <person name="Iii D.L."/>
            <person name="Cornejo O."/>
            <person name="Findley S.D."/>
            <person name="Zheng P."/>
            <person name="Utro F."/>
            <person name="Royaert S."/>
            <person name="Saski C."/>
            <person name="Jenkins J."/>
            <person name="Podicheti R."/>
            <person name="Zhao M."/>
            <person name="Scheffler B.E."/>
            <person name="Stack J.C."/>
            <person name="Feltus F.A."/>
            <person name="Mustiga G.M."/>
            <person name="Amores F."/>
            <person name="Phillips W."/>
            <person name="Marelli J.P."/>
            <person name="May G.D."/>
            <person name="Shapiro H."/>
            <person name="Ma J."/>
            <person name="Bustamante C.D."/>
            <person name="Schnell R.J."/>
            <person name="Main D."/>
            <person name="Gilbert D."/>
            <person name="Parida L."/>
            <person name="Kuhn D.N."/>
        </authorList>
    </citation>
    <scope>NUCLEOTIDE SEQUENCE [LARGE SCALE GENOMIC DNA]</scope>
    <source>
        <strain evidence="2">cv. Matina 1-6</strain>
    </source>
</reference>
<dbReference type="Proteomes" id="UP000026915">
    <property type="component" value="Chromosome 8"/>
</dbReference>
<dbReference type="Gramene" id="EOY14684">
    <property type="protein sequence ID" value="EOY14684"/>
    <property type="gene ID" value="TCM_033987"/>
</dbReference>
<evidence type="ECO:0000313" key="1">
    <source>
        <dbReference type="EMBL" id="EOY14684.1"/>
    </source>
</evidence>
<dbReference type="EMBL" id="CM001886">
    <property type="protein sequence ID" value="EOY14684.1"/>
    <property type="molecule type" value="Genomic_DNA"/>
</dbReference>
<proteinExistence type="predicted"/>
<dbReference type="AlphaFoldDB" id="A0A061FJP9"/>
<dbReference type="HOGENOM" id="CLU_2403978_0_0_1"/>
<accession>A0A061FJP9</accession>